<protein>
    <submittedName>
        <fullName evidence="4">Mitochondrial transcription termination factor family protein</fullName>
    </submittedName>
</protein>
<accession>A0A7J0ER32</accession>
<keyword evidence="2" id="KW-0804">Transcription</keyword>
<dbReference type="OrthoDB" id="637682at2759"/>
<dbReference type="GO" id="GO:0006353">
    <property type="term" value="P:DNA-templated transcription termination"/>
    <property type="evidence" value="ECO:0007669"/>
    <property type="project" value="UniProtKB-KW"/>
</dbReference>
<comment type="similarity">
    <text evidence="1">Belongs to the mTERF family.</text>
</comment>
<dbReference type="Gene3D" id="1.25.70.10">
    <property type="entry name" value="Transcription termination factor 3, mitochondrial"/>
    <property type="match status" value="1"/>
</dbReference>
<dbReference type="Pfam" id="PF02536">
    <property type="entry name" value="mTERF"/>
    <property type="match status" value="1"/>
</dbReference>
<dbReference type="EMBL" id="BJWL01000006">
    <property type="protein sequence ID" value="GFY88449.1"/>
    <property type="molecule type" value="Genomic_DNA"/>
</dbReference>
<evidence type="ECO:0000256" key="3">
    <source>
        <dbReference type="ARBA" id="ARBA00022946"/>
    </source>
</evidence>
<keyword evidence="2" id="KW-0806">Transcription termination</keyword>
<keyword evidence="3" id="KW-0809">Transit peptide</keyword>
<name>A0A7J0ER32_9ERIC</name>
<evidence type="ECO:0000313" key="5">
    <source>
        <dbReference type="Proteomes" id="UP000585474"/>
    </source>
</evidence>
<dbReference type="InterPro" id="IPR038538">
    <property type="entry name" value="MTERF_sf"/>
</dbReference>
<reference evidence="4 5" key="1">
    <citation type="submission" date="2019-07" db="EMBL/GenBank/DDBJ databases">
        <title>De Novo Assembly of kiwifruit Actinidia rufa.</title>
        <authorList>
            <person name="Sugita-Konishi S."/>
            <person name="Sato K."/>
            <person name="Mori E."/>
            <person name="Abe Y."/>
            <person name="Kisaki G."/>
            <person name="Hamano K."/>
            <person name="Suezawa K."/>
            <person name="Otani M."/>
            <person name="Fukuda T."/>
            <person name="Manabe T."/>
            <person name="Gomi K."/>
            <person name="Tabuchi M."/>
            <person name="Akimitsu K."/>
            <person name="Kataoka I."/>
        </authorList>
    </citation>
    <scope>NUCLEOTIDE SEQUENCE [LARGE SCALE GENOMIC DNA]</scope>
    <source>
        <strain evidence="5">cv. Fuchu</strain>
    </source>
</reference>
<evidence type="ECO:0000256" key="1">
    <source>
        <dbReference type="ARBA" id="ARBA00007692"/>
    </source>
</evidence>
<keyword evidence="2" id="KW-0805">Transcription regulation</keyword>
<dbReference type="PANTHER" id="PTHR13068:SF36">
    <property type="entry name" value="TRANSCRIPTION TERMINATION FACTOR MTEF1, CHLOROPLASTIC"/>
    <property type="match status" value="1"/>
</dbReference>
<dbReference type="GO" id="GO:0003676">
    <property type="term" value="F:nucleic acid binding"/>
    <property type="evidence" value="ECO:0007669"/>
    <property type="project" value="InterPro"/>
</dbReference>
<comment type="caution">
    <text evidence="4">The sequence shown here is derived from an EMBL/GenBank/DDBJ whole genome shotgun (WGS) entry which is preliminary data.</text>
</comment>
<dbReference type="PANTHER" id="PTHR13068">
    <property type="entry name" value="CGI-12 PROTEIN-RELATED"/>
    <property type="match status" value="1"/>
</dbReference>
<gene>
    <name evidence="4" type="ORF">Acr_06g0003890</name>
</gene>
<evidence type="ECO:0000313" key="4">
    <source>
        <dbReference type="EMBL" id="GFY88449.1"/>
    </source>
</evidence>
<dbReference type="SMART" id="SM00733">
    <property type="entry name" value="Mterf"/>
    <property type="match status" value="2"/>
</dbReference>
<proteinExistence type="inferred from homology"/>
<dbReference type="Proteomes" id="UP000585474">
    <property type="component" value="Unassembled WGS sequence"/>
</dbReference>
<sequence>MELRFSYEEVRRTVLRSPGLLTFSIENNYWPKVEYFVKEMDGDLAELKRFPQYFSFSLEGKINPWHPGVGGEGVQAFVARDVEGQ</sequence>
<keyword evidence="5" id="KW-1185">Reference proteome</keyword>
<dbReference type="AlphaFoldDB" id="A0A7J0ER32"/>
<dbReference type="InterPro" id="IPR003690">
    <property type="entry name" value="MTERF"/>
</dbReference>
<evidence type="ECO:0000256" key="2">
    <source>
        <dbReference type="ARBA" id="ARBA00022472"/>
    </source>
</evidence>
<organism evidence="4 5">
    <name type="scientific">Actinidia rufa</name>
    <dbReference type="NCBI Taxonomy" id="165716"/>
    <lineage>
        <taxon>Eukaryota</taxon>
        <taxon>Viridiplantae</taxon>
        <taxon>Streptophyta</taxon>
        <taxon>Embryophyta</taxon>
        <taxon>Tracheophyta</taxon>
        <taxon>Spermatophyta</taxon>
        <taxon>Magnoliopsida</taxon>
        <taxon>eudicotyledons</taxon>
        <taxon>Gunneridae</taxon>
        <taxon>Pentapetalae</taxon>
        <taxon>asterids</taxon>
        <taxon>Ericales</taxon>
        <taxon>Actinidiaceae</taxon>
        <taxon>Actinidia</taxon>
    </lineage>
</organism>